<comment type="caution">
    <text evidence="2">The sequence shown here is derived from an EMBL/GenBank/DDBJ whole genome shotgun (WGS) entry which is preliminary data.</text>
</comment>
<dbReference type="InterPro" id="IPR013785">
    <property type="entry name" value="Aldolase_TIM"/>
</dbReference>
<dbReference type="PANTHER" id="PTHR22893">
    <property type="entry name" value="NADH OXIDOREDUCTASE-RELATED"/>
    <property type="match status" value="1"/>
</dbReference>
<dbReference type="CDD" id="cd02933">
    <property type="entry name" value="OYE_like_FMN"/>
    <property type="match status" value="1"/>
</dbReference>
<gene>
    <name evidence="2" type="ORF">K450DRAFT_296378</name>
</gene>
<evidence type="ECO:0000313" key="2">
    <source>
        <dbReference type="EMBL" id="KAI8584224.1"/>
    </source>
</evidence>
<sequence length="381" mass="41789">MTVPKLFTPIRVGKVALKHRVVLAPLTRMRNTGDHVPNDLVVEHYKQRAGNGGGLLITEATFISPMAGGYPGAPGIYTKEQVEGWKKVTEAVHKQGSAIFLQLWHVGRATSSHVLPDNATPVSASAIAIKGNNMAGQPYGVPRPLEESEIPSLIQDYVKAAKNAIEAEFDGVEIHGANGYIIDQFINSNSNVRTDKYGGSIENRTRLALEVVDAVQQAVGPERTAIRFSPWGAFQDMGDETPLETWGYLTQQLQDNHPNLAYLHFMEPRPDVVDLSEADKGPSLKSFKKIWKSAFVSAGGYGDHREHALAVAEETGNLLAYGRHFIANPDLPYRLQENLPLNPYNRDTFYGGGPTGYTDYPTWEEAQKADVENNAAQKAAL</sequence>
<dbReference type="GO" id="GO:0010181">
    <property type="term" value="F:FMN binding"/>
    <property type="evidence" value="ECO:0007669"/>
    <property type="project" value="InterPro"/>
</dbReference>
<reference evidence="2" key="1">
    <citation type="submission" date="2021-06" db="EMBL/GenBank/DDBJ databases">
        <authorList>
            <consortium name="DOE Joint Genome Institute"/>
            <person name="Mondo S.J."/>
            <person name="Amses K.R."/>
            <person name="Simmons D.R."/>
            <person name="Longcore J.E."/>
            <person name="Seto K."/>
            <person name="Alves G.H."/>
            <person name="Bonds A.E."/>
            <person name="Quandt C.A."/>
            <person name="Davis W.J."/>
            <person name="Chang Y."/>
            <person name="Letcher P.M."/>
            <person name="Powell M.J."/>
            <person name="Kuo A."/>
            <person name="Labutti K."/>
            <person name="Pangilinan J."/>
            <person name="Andreopoulos W."/>
            <person name="Tritt A."/>
            <person name="Riley R."/>
            <person name="Hundley H."/>
            <person name="Johnson J."/>
            <person name="Lipzen A."/>
            <person name="Barry K."/>
            <person name="Berbee M.L."/>
            <person name="Buchler N.E."/>
            <person name="Grigoriev I.V."/>
            <person name="Spatafora J.W."/>
            <person name="Stajich J.E."/>
            <person name="James T.Y."/>
        </authorList>
    </citation>
    <scope>NUCLEOTIDE SEQUENCE</scope>
    <source>
        <strain evidence="2">AG</strain>
    </source>
</reference>
<dbReference type="Proteomes" id="UP001206595">
    <property type="component" value="Unassembled WGS sequence"/>
</dbReference>
<dbReference type="Pfam" id="PF00724">
    <property type="entry name" value="Oxidored_FMN"/>
    <property type="match status" value="1"/>
</dbReference>
<dbReference type="InterPro" id="IPR001155">
    <property type="entry name" value="OxRdtase_FMN_N"/>
</dbReference>
<feature type="domain" description="NADH:flavin oxidoreductase/NADH oxidase N-terminal" evidence="1">
    <location>
        <begin position="5"/>
        <end position="342"/>
    </location>
</feature>
<dbReference type="Gene3D" id="3.20.20.70">
    <property type="entry name" value="Aldolase class I"/>
    <property type="match status" value="1"/>
</dbReference>
<dbReference type="EMBL" id="MU620893">
    <property type="protein sequence ID" value="KAI8584224.1"/>
    <property type="molecule type" value="Genomic_DNA"/>
</dbReference>
<dbReference type="AlphaFoldDB" id="A0AAD5EJ54"/>
<dbReference type="GO" id="GO:0016491">
    <property type="term" value="F:oxidoreductase activity"/>
    <property type="evidence" value="ECO:0007669"/>
    <property type="project" value="InterPro"/>
</dbReference>
<reference evidence="2" key="2">
    <citation type="journal article" date="2022" name="Proc. Natl. Acad. Sci. U.S.A.">
        <title>Diploid-dominant life cycles characterize the early evolution of Fungi.</title>
        <authorList>
            <person name="Amses K.R."/>
            <person name="Simmons D.R."/>
            <person name="Longcore J.E."/>
            <person name="Mondo S.J."/>
            <person name="Seto K."/>
            <person name="Jeronimo G.H."/>
            <person name="Bonds A.E."/>
            <person name="Quandt C.A."/>
            <person name="Davis W.J."/>
            <person name="Chang Y."/>
            <person name="Federici B.A."/>
            <person name="Kuo A."/>
            <person name="LaButti K."/>
            <person name="Pangilinan J."/>
            <person name="Andreopoulos W."/>
            <person name="Tritt A."/>
            <person name="Riley R."/>
            <person name="Hundley H."/>
            <person name="Johnson J."/>
            <person name="Lipzen A."/>
            <person name="Barry K."/>
            <person name="Lang B.F."/>
            <person name="Cuomo C.A."/>
            <person name="Buchler N.E."/>
            <person name="Grigoriev I.V."/>
            <person name="Spatafora J.W."/>
            <person name="Stajich J.E."/>
            <person name="James T.Y."/>
        </authorList>
    </citation>
    <scope>NUCLEOTIDE SEQUENCE</scope>
    <source>
        <strain evidence="2">AG</strain>
    </source>
</reference>
<dbReference type="FunFam" id="3.20.20.70:FF:000138">
    <property type="entry name" value="NADPH dehydrogenase 1"/>
    <property type="match status" value="1"/>
</dbReference>
<evidence type="ECO:0000313" key="3">
    <source>
        <dbReference type="Proteomes" id="UP001206595"/>
    </source>
</evidence>
<dbReference type="RefSeq" id="XP_051449228.1">
    <property type="nucleotide sequence ID" value="XM_051593634.1"/>
</dbReference>
<keyword evidence="3" id="KW-1185">Reference proteome</keyword>
<dbReference type="InterPro" id="IPR045247">
    <property type="entry name" value="Oye-like"/>
</dbReference>
<dbReference type="PANTHER" id="PTHR22893:SF91">
    <property type="entry name" value="NADPH DEHYDROGENASE 2-RELATED"/>
    <property type="match status" value="1"/>
</dbReference>
<accession>A0AAD5EJ54</accession>
<dbReference type="GeneID" id="75918976"/>
<organism evidence="2 3">
    <name type="scientific">Umbelopsis ramanniana AG</name>
    <dbReference type="NCBI Taxonomy" id="1314678"/>
    <lineage>
        <taxon>Eukaryota</taxon>
        <taxon>Fungi</taxon>
        <taxon>Fungi incertae sedis</taxon>
        <taxon>Mucoromycota</taxon>
        <taxon>Mucoromycotina</taxon>
        <taxon>Umbelopsidomycetes</taxon>
        <taxon>Umbelopsidales</taxon>
        <taxon>Umbelopsidaceae</taxon>
        <taxon>Umbelopsis</taxon>
    </lineage>
</organism>
<dbReference type="SUPFAM" id="SSF51395">
    <property type="entry name" value="FMN-linked oxidoreductases"/>
    <property type="match status" value="1"/>
</dbReference>
<proteinExistence type="predicted"/>
<evidence type="ECO:0000259" key="1">
    <source>
        <dbReference type="Pfam" id="PF00724"/>
    </source>
</evidence>
<protein>
    <recommendedName>
        <fullName evidence="1">NADH:flavin oxidoreductase/NADH oxidase N-terminal domain-containing protein</fullName>
    </recommendedName>
</protein>
<name>A0AAD5EJ54_UMBRA</name>